<dbReference type="EnsemblMetazoa" id="SMAR002817-RA">
    <property type="protein sequence ID" value="SMAR002817-PA"/>
    <property type="gene ID" value="SMAR002817"/>
</dbReference>
<dbReference type="Proteomes" id="UP000014500">
    <property type="component" value="Unassembled WGS sequence"/>
</dbReference>
<keyword evidence="2" id="KW-1185">Reference proteome</keyword>
<dbReference type="AlphaFoldDB" id="T1IP70"/>
<proteinExistence type="predicted"/>
<name>T1IP70_STRMM</name>
<sequence length="59" mass="6425">MVAEEAHTSKAKLKLKITDKEAHVIFATDEEAHINFVADEEAHLPKWLKAHTAASGSSA</sequence>
<dbReference type="EMBL" id="JH431248">
    <property type="status" value="NOT_ANNOTATED_CDS"/>
    <property type="molecule type" value="Genomic_DNA"/>
</dbReference>
<organism evidence="1 2">
    <name type="scientific">Strigamia maritima</name>
    <name type="common">European centipede</name>
    <name type="synonym">Geophilus maritimus</name>
    <dbReference type="NCBI Taxonomy" id="126957"/>
    <lineage>
        <taxon>Eukaryota</taxon>
        <taxon>Metazoa</taxon>
        <taxon>Ecdysozoa</taxon>
        <taxon>Arthropoda</taxon>
        <taxon>Myriapoda</taxon>
        <taxon>Chilopoda</taxon>
        <taxon>Pleurostigmophora</taxon>
        <taxon>Geophilomorpha</taxon>
        <taxon>Linotaeniidae</taxon>
        <taxon>Strigamia</taxon>
    </lineage>
</organism>
<protein>
    <submittedName>
        <fullName evidence="1">Uncharacterized protein</fullName>
    </submittedName>
</protein>
<evidence type="ECO:0000313" key="2">
    <source>
        <dbReference type="Proteomes" id="UP000014500"/>
    </source>
</evidence>
<reference evidence="1" key="2">
    <citation type="submission" date="2015-02" db="UniProtKB">
        <authorList>
            <consortium name="EnsemblMetazoa"/>
        </authorList>
    </citation>
    <scope>IDENTIFICATION</scope>
</reference>
<evidence type="ECO:0000313" key="1">
    <source>
        <dbReference type="EnsemblMetazoa" id="SMAR002817-PA"/>
    </source>
</evidence>
<reference evidence="2" key="1">
    <citation type="submission" date="2011-05" db="EMBL/GenBank/DDBJ databases">
        <authorList>
            <person name="Richards S.R."/>
            <person name="Qu J."/>
            <person name="Jiang H."/>
            <person name="Jhangiani S.N."/>
            <person name="Agravi P."/>
            <person name="Goodspeed R."/>
            <person name="Gross S."/>
            <person name="Mandapat C."/>
            <person name="Jackson L."/>
            <person name="Mathew T."/>
            <person name="Pu L."/>
            <person name="Thornton R."/>
            <person name="Saada N."/>
            <person name="Wilczek-Boney K.B."/>
            <person name="Lee S."/>
            <person name="Kovar C."/>
            <person name="Wu Y."/>
            <person name="Scherer S.E."/>
            <person name="Worley K.C."/>
            <person name="Muzny D.M."/>
            <person name="Gibbs R."/>
        </authorList>
    </citation>
    <scope>NUCLEOTIDE SEQUENCE</scope>
    <source>
        <strain evidence="2">Brora</strain>
    </source>
</reference>
<accession>T1IP70</accession>
<dbReference type="HOGENOM" id="CLU_2963740_0_0_1"/>